<dbReference type="Proteomes" id="UP000689195">
    <property type="component" value="Unassembled WGS sequence"/>
</dbReference>
<keyword evidence="1" id="KW-0175">Coiled coil</keyword>
<name>A0A8S1WTY4_9CILI</name>
<keyword evidence="3" id="KW-1185">Reference proteome</keyword>
<evidence type="ECO:0000313" key="3">
    <source>
        <dbReference type="Proteomes" id="UP000689195"/>
    </source>
</evidence>
<dbReference type="EMBL" id="CAJJDO010000101">
    <property type="protein sequence ID" value="CAD8192191.1"/>
    <property type="molecule type" value="Genomic_DNA"/>
</dbReference>
<sequence length="511" mass="61035">MCNTIYLIKRHQQTDVDTIISVPYKYKQKCIKQVQYPQLQLNKSLVLFELSIILLISTMNNTQNQQNDITQFIRYGLCVINFYNPTIKKQLNPANMEQQILQANINQTIFNIANVYNFIILFTNAYIVKLRCSFMILEIQSKLKQGFKTMLQKQLQYLNTQDYFQQLIFFQYVLVYFVINKKKINDHQQQQKPNLMIMQRPMSLLEYALSESNLSMNIKKRNLTIETQSIQTSPNLFQNNQADLELLVDMHSQNKQWVTMELFRLIIQKIEEKFNEIEQRLDNREGFQNLTQKYIQQKKMSKSYQQGDFSQMDQSQDEVESKLQISQTKRLNISQLKKSEIKEIRNDEPLIGRQNLLEKKLVQLEDKQTKIQKEINNFTLEIESKIQQCIKQIDWSLEKFNKFSQELLDKVKNVTDNHTEIFQHIQKNKEDINYVRISVEHFNQNTLTQLEQISASIINLNNFVEKHDIELKFYKEIIEITESDILKLIQFEKDILKIVYTRQEQNEKQGK</sequence>
<dbReference type="OrthoDB" id="297136at2759"/>
<comment type="caution">
    <text evidence="2">The sequence shown here is derived from an EMBL/GenBank/DDBJ whole genome shotgun (WGS) entry which is preliminary data.</text>
</comment>
<proteinExistence type="predicted"/>
<gene>
    <name evidence="2" type="ORF">PPENT_87.1.T1010017</name>
</gene>
<protein>
    <submittedName>
        <fullName evidence="2">Uncharacterized protein</fullName>
    </submittedName>
</protein>
<organism evidence="2 3">
    <name type="scientific">Paramecium pentaurelia</name>
    <dbReference type="NCBI Taxonomy" id="43138"/>
    <lineage>
        <taxon>Eukaryota</taxon>
        <taxon>Sar</taxon>
        <taxon>Alveolata</taxon>
        <taxon>Ciliophora</taxon>
        <taxon>Intramacronucleata</taxon>
        <taxon>Oligohymenophorea</taxon>
        <taxon>Peniculida</taxon>
        <taxon>Parameciidae</taxon>
        <taxon>Paramecium</taxon>
    </lineage>
</organism>
<evidence type="ECO:0000313" key="2">
    <source>
        <dbReference type="EMBL" id="CAD8192191.1"/>
    </source>
</evidence>
<reference evidence="2" key="1">
    <citation type="submission" date="2021-01" db="EMBL/GenBank/DDBJ databases">
        <authorList>
            <consortium name="Genoscope - CEA"/>
            <person name="William W."/>
        </authorList>
    </citation>
    <scope>NUCLEOTIDE SEQUENCE</scope>
</reference>
<dbReference type="AlphaFoldDB" id="A0A8S1WTY4"/>
<evidence type="ECO:0000256" key="1">
    <source>
        <dbReference type="SAM" id="Coils"/>
    </source>
</evidence>
<feature type="coiled-coil region" evidence="1">
    <location>
        <begin position="354"/>
        <end position="381"/>
    </location>
</feature>
<accession>A0A8S1WTY4</accession>